<dbReference type="AlphaFoldDB" id="A0A6F9Y485"/>
<dbReference type="RefSeq" id="WP_172577197.1">
    <property type="nucleotide sequence ID" value="NZ_BLAP01000030.1"/>
</dbReference>
<sequence>MKFTYEDLDLSAEVAQDLTEFGPDLEVIAIYSTFPEVPNIDFVTDYLWGEPKREDFESEEEFEDAMDNYLESLETLKERKYKRMNLYELGKIIQRQAEIF</sequence>
<comment type="caution">
    <text evidence="1">The sequence shown here is derived from an EMBL/GenBank/DDBJ whole genome shotgun (WGS) entry which is preliminary data.</text>
</comment>
<accession>A0A6F9Y485</accession>
<dbReference type="EMBL" id="BLAP01000030">
    <property type="protein sequence ID" value="GET12373.1"/>
    <property type="molecule type" value="Genomic_DNA"/>
</dbReference>
<protein>
    <submittedName>
        <fullName evidence="1">Uncharacterized protein</fullName>
    </submittedName>
</protein>
<proteinExistence type="predicted"/>
<evidence type="ECO:0000313" key="1">
    <source>
        <dbReference type="EMBL" id="GET12373.1"/>
    </source>
</evidence>
<dbReference type="Proteomes" id="UP000494160">
    <property type="component" value="Unassembled WGS sequence"/>
</dbReference>
<name>A0A6F9Y485_9LACO</name>
<organism evidence="1">
    <name type="scientific">Ligilactobacillus agilis</name>
    <dbReference type="NCBI Taxonomy" id="1601"/>
    <lineage>
        <taxon>Bacteria</taxon>
        <taxon>Bacillati</taxon>
        <taxon>Bacillota</taxon>
        <taxon>Bacilli</taxon>
        <taxon>Lactobacillales</taxon>
        <taxon>Lactobacillaceae</taxon>
        <taxon>Ligilactobacillus</taxon>
    </lineage>
</organism>
<gene>
    <name evidence="1" type="ORF">SN811_08730</name>
</gene>
<reference evidence="1" key="1">
    <citation type="submission" date="2019-10" db="EMBL/GenBank/DDBJ databases">
        <title>Lactobacillus agilis SN811 Whole Genome Sequencing Project.</title>
        <authorList>
            <person name="Suzuki S."/>
            <person name="Endo A."/>
            <person name="Maeno S."/>
            <person name="Shiwa Y."/>
            <person name="Matsutani M."/>
            <person name="Kajikawa A."/>
        </authorList>
    </citation>
    <scope>NUCLEOTIDE SEQUENCE</scope>
    <source>
        <strain evidence="1">SN811</strain>
    </source>
</reference>